<accession>A0AAD5Q927</accession>
<organism evidence="1 2">
    <name type="scientific">Pythium insidiosum</name>
    <name type="common">Pythiosis disease agent</name>
    <dbReference type="NCBI Taxonomy" id="114742"/>
    <lineage>
        <taxon>Eukaryota</taxon>
        <taxon>Sar</taxon>
        <taxon>Stramenopiles</taxon>
        <taxon>Oomycota</taxon>
        <taxon>Peronosporomycetes</taxon>
        <taxon>Pythiales</taxon>
        <taxon>Pythiaceae</taxon>
        <taxon>Pythium</taxon>
    </lineage>
</organism>
<sequence length="87" mass="9807">MAAATAVRSAAQSPSAVAACNALLVEARKMSQLRKYIALKFEMDDPEDVEILCRDCPVGPEHSLEFVHRTIWRDTSAKMILEYRRKV</sequence>
<dbReference type="Proteomes" id="UP001209570">
    <property type="component" value="Unassembled WGS sequence"/>
</dbReference>
<dbReference type="Gene3D" id="3.10.20.90">
    <property type="entry name" value="Phosphatidylinositol 3-kinase Catalytic Subunit, Chain A, domain 1"/>
    <property type="match status" value="1"/>
</dbReference>
<name>A0AAD5Q927_PYTIN</name>
<keyword evidence="2" id="KW-1185">Reference proteome</keyword>
<comment type="caution">
    <text evidence="1">The sequence shown here is derived from an EMBL/GenBank/DDBJ whole genome shotgun (WGS) entry which is preliminary data.</text>
</comment>
<gene>
    <name evidence="1" type="ORF">P43SY_004458</name>
</gene>
<dbReference type="EMBL" id="JAKCXM010000031">
    <property type="protein sequence ID" value="KAJ0406569.1"/>
    <property type="molecule type" value="Genomic_DNA"/>
</dbReference>
<dbReference type="AlphaFoldDB" id="A0AAD5Q927"/>
<protein>
    <submittedName>
        <fullName evidence="1">Uncharacterized protein</fullName>
    </submittedName>
</protein>
<proteinExistence type="predicted"/>
<evidence type="ECO:0000313" key="1">
    <source>
        <dbReference type="EMBL" id="KAJ0406569.1"/>
    </source>
</evidence>
<reference evidence="1" key="1">
    <citation type="submission" date="2021-12" db="EMBL/GenBank/DDBJ databases">
        <title>Prjna785345.</title>
        <authorList>
            <person name="Rujirawat T."/>
            <person name="Krajaejun T."/>
        </authorList>
    </citation>
    <scope>NUCLEOTIDE SEQUENCE</scope>
    <source>
        <strain evidence="1">Pi057C3</strain>
    </source>
</reference>
<evidence type="ECO:0000313" key="2">
    <source>
        <dbReference type="Proteomes" id="UP001209570"/>
    </source>
</evidence>